<keyword evidence="1" id="KW-1133">Transmembrane helix</keyword>
<proteinExistence type="predicted"/>
<keyword evidence="1" id="KW-0812">Transmembrane</keyword>
<accession>A0A0S2DPS9</accession>
<dbReference type="EMBL" id="CP013140">
    <property type="protein sequence ID" value="ALN60731.1"/>
    <property type="molecule type" value="Genomic_DNA"/>
</dbReference>
<reference evidence="2 3" key="1">
    <citation type="submission" date="2015-11" db="EMBL/GenBank/DDBJ databases">
        <title>Genome sequences of Lysobacter enzymogenes strain C3 and Lysobacter antibioticus ATCC 29479.</title>
        <authorList>
            <person name="Kobayashi D.Y."/>
        </authorList>
    </citation>
    <scope>NUCLEOTIDE SEQUENCE [LARGE SCALE GENOMIC DNA]</scope>
    <source>
        <strain evidence="2 3">C3</strain>
    </source>
</reference>
<dbReference type="Proteomes" id="UP000061569">
    <property type="component" value="Chromosome"/>
</dbReference>
<dbReference type="KEGG" id="lez:GLE_5390"/>
<sequence>MALMVKILTVLGGLLFIGMGVRAILTRRASFDWHIGNGELRLDEPPTQVRGWPAVVVGVLSIGTGVGIIAKYAL</sequence>
<dbReference type="AlphaFoldDB" id="A0A0S2DPS9"/>
<gene>
    <name evidence="2" type="ORF">GLE_5390</name>
</gene>
<organism evidence="2 3">
    <name type="scientific">Lysobacter enzymogenes</name>
    <dbReference type="NCBI Taxonomy" id="69"/>
    <lineage>
        <taxon>Bacteria</taxon>
        <taxon>Pseudomonadati</taxon>
        <taxon>Pseudomonadota</taxon>
        <taxon>Gammaproteobacteria</taxon>
        <taxon>Lysobacterales</taxon>
        <taxon>Lysobacteraceae</taxon>
        <taxon>Lysobacter</taxon>
    </lineage>
</organism>
<evidence type="ECO:0000313" key="3">
    <source>
        <dbReference type="Proteomes" id="UP000061569"/>
    </source>
</evidence>
<feature type="transmembrane region" description="Helical" evidence="1">
    <location>
        <begin position="51"/>
        <end position="70"/>
    </location>
</feature>
<dbReference type="STRING" id="69.GLE_5390"/>
<name>A0A0S2DPS9_LYSEN</name>
<dbReference type="PATRIC" id="fig|69.6.peg.5305"/>
<keyword evidence="1" id="KW-0472">Membrane</keyword>
<protein>
    <submittedName>
        <fullName evidence="2">Uncharacterized protein</fullName>
    </submittedName>
</protein>
<evidence type="ECO:0000313" key="2">
    <source>
        <dbReference type="EMBL" id="ALN60731.1"/>
    </source>
</evidence>
<evidence type="ECO:0000256" key="1">
    <source>
        <dbReference type="SAM" id="Phobius"/>
    </source>
</evidence>